<dbReference type="EMBL" id="PGTM01000012">
    <property type="protein sequence ID" value="PJF37159.1"/>
    <property type="molecule type" value="Genomic_DNA"/>
</dbReference>
<evidence type="ECO:0000256" key="1">
    <source>
        <dbReference type="ARBA" id="ARBA00001933"/>
    </source>
</evidence>
<dbReference type="InterPro" id="IPR015422">
    <property type="entry name" value="PyrdxlP-dep_Trfase_small"/>
</dbReference>
<keyword evidence="4" id="KW-0456">Lyase</keyword>
<protein>
    <submittedName>
        <fullName evidence="7">Low-specificity L-threonine aldolase</fullName>
    </submittedName>
</protein>
<dbReference type="InterPro" id="IPR015421">
    <property type="entry name" value="PyrdxlP-dep_Trfase_major"/>
</dbReference>
<dbReference type="GO" id="GO:0006545">
    <property type="term" value="P:glycine biosynthetic process"/>
    <property type="evidence" value="ECO:0007669"/>
    <property type="project" value="TreeGrafter"/>
</dbReference>
<reference evidence="7 8" key="1">
    <citation type="submission" date="2017-11" db="EMBL/GenBank/DDBJ databases">
        <title>Evolution of Phototrophy in the Chloroflexi Phylum Driven by Horizontal Gene Transfer.</title>
        <authorList>
            <person name="Ward L.M."/>
            <person name="Hemp J."/>
            <person name="Shih P.M."/>
            <person name="Mcglynn S.E."/>
            <person name="Fischer W."/>
        </authorList>
    </citation>
    <scope>NUCLEOTIDE SEQUENCE [LARGE SCALE GENOMIC DNA]</scope>
    <source>
        <strain evidence="7">JP3_13</strain>
    </source>
</reference>
<dbReference type="InterPro" id="IPR023603">
    <property type="entry name" value="Low_specificity_L-TA-like"/>
</dbReference>
<dbReference type="Pfam" id="PF01212">
    <property type="entry name" value="Beta_elim_lyase"/>
    <property type="match status" value="1"/>
</dbReference>
<name>A0A2M8PHY8_9CHLR</name>
<dbReference type="PANTHER" id="PTHR48097">
    <property type="entry name" value="L-THREONINE ALDOLASE-RELATED"/>
    <property type="match status" value="1"/>
</dbReference>
<comment type="caution">
    <text evidence="7">The sequence shown here is derived from an EMBL/GenBank/DDBJ whole genome shotgun (WGS) entry which is preliminary data.</text>
</comment>
<dbReference type="GO" id="GO:0008732">
    <property type="term" value="F:L-allo-threonine aldolase activity"/>
    <property type="evidence" value="ECO:0007669"/>
    <property type="project" value="TreeGrafter"/>
</dbReference>
<dbReference type="NCBIfam" id="NF007825">
    <property type="entry name" value="PRK10534.1"/>
    <property type="match status" value="1"/>
</dbReference>
<evidence type="ECO:0000256" key="3">
    <source>
        <dbReference type="ARBA" id="ARBA00022898"/>
    </source>
</evidence>
<dbReference type="AlphaFoldDB" id="A0A2M8PHY8"/>
<dbReference type="SUPFAM" id="SSF53383">
    <property type="entry name" value="PLP-dependent transferases"/>
    <property type="match status" value="1"/>
</dbReference>
<comment type="cofactor">
    <cofactor evidence="1">
        <name>pyridoxal 5'-phosphate</name>
        <dbReference type="ChEBI" id="CHEBI:597326"/>
    </cofactor>
</comment>
<dbReference type="Gene3D" id="3.40.640.10">
    <property type="entry name" value="Type I PLP-dependent aspartate aminotransferase-like (Major domain)"/>
    <property type="match status" value="1"/>
</dbReference>
<dbReference type="PIRSF" id="PIRSF017617">
    <property type="entry name" value="Thr_aldolase"/>
    <property type="match status" value="1"/>
</dbReference>
<dbReference type="InterPro" id="IPR001597">
    <property type="entry name" value="ArAA_b-elim_lyase/Thr_aldolase"/>
</dbReference>
<comment type="similarity">
    <text evidence="2">Belongs to the threonine aldolase family.</text>
</comment>
<dbReference type="PANTHER" id="PTHR48097:SF9">
    <property type="entry name" value="L-THREONINE ALDOLASE"/>
    <property type="match status" value="1"/>
</dbReference>
<dbReference type="NCBIfam" id="NF041359">
    <property type="entry name" value="GntG_guanitoxin"/>
    <property type="match status" value="1"/>
</dbReference>
<dbReference type="FunFam" id="3.40.640.10:FF:000030">
    <property type="entry name" value="Low-specificity L-threonine aldolase"/>
    <property type="match status" value="1"/>
</dbReference>
<evidence type="ECO:0000256" key="4">
    <source>
        <dbReference type="ARBA" id="ARBA00023239"/>
    </source>
</evidence>
<evidence type="ECO:0000256" key="5">
    <source>
        <dbReference type="PIRSR" id="PIRSR017617-1"/>
    </source>
</evidence>
<dbReference type="InterPro" id="IPR015424">
    <property type="entry name" value="PyrdxlP-dep_Trfase"/>
</dbReference>
<dbReference type="GO" id="GO:0006567">
    <property type="term" value="P:L-threonine catabolic process"/>
    <property type="evidence" value="ECO:0007669"/>
    <property type="project" value="TreeGrafter"/>
</dbReference>
<feature type="modified residue" description="N6-(pyridoxal phosphate)lysine" evidence="5">
    <location>
        <position position="202"/>
    </location>
</feature>
<keyword evidence="3" id="KW-0663">Pyridoxal phosphate</keyword>
<organism evidence="7 8">
    <name type="scientific">Candidatus Thermofonsia Clade 1 bacterium</name>
    <dbReference type="NCBI Taxonomy" id="2364210"/>
    <lineage>
        <taxon>Bacteria</taxon>
        <taxon>Bacillati</taxon>
        <taxon>Chloroflexota</taxon>
        <taxon>Candidatus Thermofontia</taxon>
        <taxon>Candidatus Thermofonsia Clade 1</taxon>
    </lineage>
</organism>
<dbReference type="CDD" id="cd06502">
    <property type="entry name" value="TA_like"/>
    <property type="match status" value="1"/>
</dbReference>
<evidence type="ECO:0000256" key="2">
    <source>
        <dbReference type="ARBA" id="ARBA00006966"/>
    </source>
</evidence>
<dbReference type="Gene3D" id="3.90.1150.10">
    <property type="entry name" value="Aspartate Aminotransferase, domain 1"/>
    <property type="match status" value="1"/>
</dbReference>
<accession>A0A2M8PHY8</accession>
<feature type="domain" description="Aromatic amino acid beta-eliminating lyase/threonine aldolase" evidence="6">
    <location>
        <begin position="5"/>
        <end position="289"/>
    </location>
</feature>
<dbReference type="Proteomes" id="UP000229681">
    <property type="component" value="Unassembled WGS sequence"/>
</dbReference>
<evidence type="ECO:0000259" key="6">
    <source>
        <dbReference type="Pfam" id="PF01212"/>
    </source>
</evidence>
<sequence length="347" mass="37532">MDTIDLRSDTVTHPTSAMRAAMAAAAVGDDVYDEDPTVHALQDYAAELLGKEAALFFPTATMSNLTAVLTHCGRGDEVILSHKAHIFEYEQGGASALGGVVYRTLPVNFDGTLDLQAIEAAIRPDDVHFTRTRLVCLENTVNGCGGTPITAEYTDAVGELVRKHGLKLHLDGARLFNAAAALNVSPERLVRAADSVQLCLSKGLCAPLGALLVGSKEFITQARRVRKVLGGGMRQAGVIAAAGLLALQQMRQRLIEDHYTAQLLAEGLAEIEGVRVEPVHIRTNMVFFHLPAGVDSDAFVAELKARNVILRGRSPFRLVTHYYITPERVRYALSAMREVLARLRVAA</sequence>
<proteinExistence type="inferred from homology"/>
<gene>
    <name evidence="7" type="ORF">CUN49_01705</name>
</gene>
<evidence type="ECO:0000313" key="8">
    <source>
        <dbReference type="Proteomes" id="UP000229681"/>
    </source>
</evidence>
<evidence type="ECO:0000313" key="7">
    <source>
        <dbReference type="EMBL" id="PJF37159.1"/>
    </source>
</evidence>
<dbReference type="GO" id="GO:0005829">
    <property type="term" value="C:cytosol"/>
    <property type="evidence" value="ECO:0007669"/>
    <property type="project" value="TreeGrafter"/>
</dbReference>